<dbReference type="PANTHER" id="PTHR37292">
    <property type="entry name" value="VNG6097C"/>
    <property type="match status" value="1"/>
</dbReference>
<gene>
    <name evidence="2" type="ORF">AC529_01850</name>
</gene>
<accession>A0A147KM80</accession>
<dbReference type="InterPro" id="IPR004919">
    <property type="entry name" value="GmrSD_N"/>
</dbReference>
<evidence type="ECO:0000313" key="3">
    <source>
        <dbReference type="Proteomes" id="UP000074382"/>
    </source>
</evidence>
<evidence type="ECO:0000259" key="1">
    <source>
        <dbReference type="Pfam" id="PF03235"/>
    </source>
</evidence>
<name>A0A147KM80_THECS</name>
<dbReference type="STRING" id="665004.AC529_01850"/>
<dbReference type="RefSeq" id="WP_068753124.1">
    <property type="nucleotide sequence ID" value="NZ_KQ950180.1"/>
</dbReference>
<organism evidence="2 3">
    <name type="scientific">Thermobifida cellulosilytica TB100</name>
    <dbReference type="NCBI Taxonomy" id="665004"/>
    <lineage>
        <taxon>Bacteria</taxon>
        <taxon>Bacillati</taxon>
        <taxon>Actinomycetota</taxon>
        <taxon>Actinomycetes</taxon>
        <taxon>Streptosporangiales</taxon>
        <taxon>Nocardiopsidaceae</taxon>
        <taxon>Thermobifida</taxon>
    </lineage>
</organism>
<dbReference type="EMBL" id="LGEM01000011">
    <property type="protein sequence ID" value="KUP98359.1"/>
    <property type="molecule type" value="Genomic_DNA"/>
</dbReference>
<dbReference type="Pfam" id="PF03235">
    <property type="entry name" value="GmrSD_N"/>
    <property type="match status" value="1"/>
</dbReference>
<evidence type="ECO:0000313" key="2">
    <source>
        <dbReference type="EMBL" id="KUP98359.1"/>
    </source>
</evidence>
<dbReference type="PATRIC" id="fig|665004.4.peg.318"/>
<dbReference type="PANTHER" id="PTHR37292:SF2">
    <property type="entry name" value="DUF262 DOMAIN-CONTAINING PROTEIN"/>
    <property type="match status" value="1"/>
</dbReference>
<comment type="caution">
    <text evidence="2">The sequence shown here is derived from an EMBL/GenBank/DDBJ whole genome shotgun (WGS) entry which is preliminary data.</text>
</comment>
<dbReference type="OrthoDB" id="9787127at2"/>
<sequence length="759" mass="84427">MTKLSTILDHIDSGAMLLPEFQRGYVWNRDQVRGLMRSLYLGYPVGSLLVWETEVDPEAVRGVTANVSGTRALLLDGQQRITSLYGVMRGRPPAFFEGDATAFTGLHFNVETEVFEFYTATKMRGDSRWVDVSRLFTEGLRAALSTFDPSAPGTDMIAVMERLTKLHAIQERDFHEEKITGRDKTVDVVVDIFNRVNSGGTKLSKGDLALANICAEWPEARGIMRGHLARWEEMGFSFSLDWLLRCVTAVATGRAFFSALEEVSPQQFRDALDAAVDYIGKFLDTVSGRLGLDHDRVLMGRYAVPVVCRLLHLNGGDFDDARHRDRVLYWYVHAALWGRHSGSTETMLAQDYAAVQDDGVDGLIRVLEQWRGGALTVRPVDFSGSTMGSRFYPMLYLLTRVGQAQDFGSGLPLRKEMLGRLTSLQVHHIFPKALLKQHYNRRQVNAVANFCFLTQDTNLKIGKREPREYFAEVEQRNPGALASQWIPLDPALREVERYEDFLSERTRLLADAANRFLDELREGRSEAAESVALGRVAVVEEEDTERDARAAQLDALVEELAALGCAAPQRNVEIADPSDGRPLAVAEAYWPDGLQTGQDDPVVLELDPEEADEAALEGLGYRVFTSADALLEYARRRNAKAAGETESAPPAGAGAADGGADPEILAAFDEALNSVCDRTWAETGYRPTYFRKMLNERGALATAKLLLSKPTISDGFVKLWELGRPDLTVEAVVLSHPAYAKLFTPEELETARRRVRDLL</sequence>
<reference evidence="3" key="1">
    <citation type="journal article" date="2017" name="Acta Aliment.">
        <title>Plant polysaccharide degrading enzyme system of Thermpbifida cellulosilytica TB100 revealed by de novo genome project data.</title>
        <authorList>
            <person name="Toth A."/>
            <person name="Baka E."/>
            <person name="Luzics S."/>
            <person name="Bata-Vidacs I."/>
            <person name="Nagy I."/>
            <person name="Balint B."/>
            <person name="Herceg R."/>
            <person name="Olasz F."/>
            <person name="Wilk T."/>
            <person name="Nagy T."/>
            <person name="Kriszt B."/>
            <person name="Nagy I."/>
            <person name="Kukolya J."/>
        </authorList>
    </citation>
    <scope>NUCLEOTIDE SEQUENCE [LARGE SCALE GENOMIC DNA]</scope>
    <source>
        <strain evidence="3">TB100</strain>
    </source>
</reference>
<proteinExistence type="predicted"/>
<protein>
    <recommendedName>
        <fullName evidence="1">GmrSD restriction endonucleases N-terminal domain-containing protein</fullName>
    </recommendedName>
</protein>
<dbReference type="Proteomes" id="UP000074382">
    <property type="component" value="Unassembled WGS sequence"/>
</dbReference>
<feature type="domain" description="GmrSD restriction endonucleases N-terminal" evidence="1">
    <location>
        <begin position="4"/>
        <end position="213"/>
    </location>
</feature>
<dbReference type="AlphaFoldDB" id="A0A147KM80"/>
<keyword evidence="3" id="KW-1185">Reference proteome</keyword>